<evidence type="ECO:0000313" key="9">
    <source>
        <dbReference type="EMBL" id="KAL3311830.1"/>
    </source>
</evidence>
<keyword evidence="4" id="KW-0677">Repeat</keyword>
<keyword evidence="3" id="KW-0732">Signal</keyword>
<dbReference type="InterPro" id="IPR039728">
    <property type="entry name" value="GLG1"/>
</dbReference>
<reference evidence="9 10" key="1">
    <citation type="submission" date="2024-11" db="EMBL/GenBank/DDBJ databases">
        <title>Adaptive evolution of stress response genes in parasites aligns with host niche diversity.</title>
        <authorList>
            <person name="Hahn C."/>
            <person name="Resl P."/>
        </authorList>
    </citation>
    <scope>NUCLEOTIDE SEQUENCE [LARGE SCALE GENOMIC DNA]</scope>
    <source>
        <strain evidence="9">EGGRZ-B1_66</strain>
        <tissue evidence="9">Body</tissue>
    </source>
</reference>
<dbReference type="InterPro" id="IPR001893">
    <property type="entry name" value="Cys-rich_GLG1_repeat"/>
</dbReference>
<dbReference type="GO" id="GO:0016020">
    <property type="term" value="C:membrane"/>
    <property type="evidence" value="ECO:0007669"/>
    <property type="project" value="UniProtKB-SubCell"/>
</dbReference>
<gene>
    <name evidence="9" type="ORF">Ciccas_009586</name>
</gene>
<dbReference type="PROSITE" id="PS51289">
    <property type="entry name" value="GLG1_C_RICH"/>
    <property type="match status" value="1"/>
</dbReference>
<evidence type="ECO:0008006" key="11">
    <source>
        <dbReference type="Google" id="ProtNLM"/>
    </source>
</evidence>
<dbReference type="EMBL" id="JBJKFK010001995">
    <property type="protein sequence ID" value="KAL3311830.1"/>
    <property type="molecule type" value="Genomic_DNA"/>
</dbReference>
<accession>A0ABD2PXA5</accession>
<evidence type="ECO:0000256" key="6">
    <source>
        <dbReference type="ARBA" id="ARBA00023136"/>
    </source>
</evidence>
<dbReference type="PANTHER" id="PTHR11884:SF1">
    <property type="entry name" value="GOLGI APPARATUS PROTEIN 1"/>
    <property type="match status" value="1"/>
</dbReference>
<protein>
    <recommendedName>
        <fullName evidence="11">Golgi apparatus protein 1</fullName>
    </recommendedName>
</protein>
<evidence type="ECO:0000256" key="5">
    <source>
        <dbReference type="ARBA" id="ARBA00022989"/>
    </source>
</evidence>
<keyword evidence="6" id="KW-0472">Membrane</keyword>
<comment type="caution">
    <text evidence="9">The sequence shown here is derived from an EMBL/GenBank/DDBJ whole genome shotgun (WGS) entry which is preliminary data.</text>
</comment>
<evidence type="ECO:0000256" key="7">
    <source>
        <dbReference type="ARBA" id="ARBA00023180"/>
    </source>
</evidence>
<comment type="subcellular location">
    <subcellularLocation>
        <location evidence="1">Membrane</location>
        <topology evidence="1">Single-pass type I membrane protein</topology>
    </subcellularLocation>
</comment>
<feature type="repeat" description="Cys-rich GLG1" evidence="8">
    <location>
        <begin position="108"/>
        <end position="168"/>
    </location>
</feature>
<dbReference type="Proteomes" id="UP001626550">
    <property type="component" value="Unassembled WGS sequence"/>
</dbReference>
<dbReference type="InterPro" id="IPR017873">
    <property type="entry name" value="Cys-rich_GLG1_repeat_euk"/>
</dbReference>
<proteinExistence type="predicted"/>
<evidence type="ECO:0000256" key="1">
    <source>
        <dbReference type="ARBA" id="ARBA00004479"/>
    </source>
</evidence>
<dbReference type="PANTHER" id="PTHR11884">
    <property type="entry name" value="SELECTIN LIGAND RELATED"/>
    <property type="match status" value="1"/>
</dbReference>
<keyword evidence="5" id="KW-1133">Transmembrane helix</keyword>
<evidence type="ECO:0000256" key="3">
    <source>
        <dbReference type="ARBA" id="ARBA00022729"/>
    </source>
</evidence>
<dbReference type="Pfam" id="PF00839">
    <property type="entry name" value="Cys_rich_FGFR"/>
    <property type="match status" value="5"/>
</dbReference>
<name>A0ABD2PXA5_9PLAT</name>
<keyword evidence="10" id="KW-1185">Reference proteome</keyword>
<organism evidence="9 10">
    <name type="scientific">Cichlidogyrus casuarinus</name>
    <dbReference type="NCBI Taxonomy" id="1844966"/>
    <lineage>
        <taxon>Eukaryota</taxon>
        <taxon>Metazoa</taxon>
        <taxon>Spiralia</taxon>
        <taxon>Lophotrochozoa</taxon>
        <taxon>Platyhelminthes</taxon>
        <taxon>Monogenea</taxon>
        <taxon>Monopisthocotylea</taxon>
        <taxon>Dactylogyridea</taxon>
        <taxon>Ancyrocephalidae</taxon>
        <taxon>Cichlidogyrus</taxon>
    </lineage>
</organism>
<evidence type="ECO:0000256" key="2">
    <source>
        <dbReference type="ARBA" id="ARBA00022692"/>
    </source>
</evidence>
<evidence type="ECO:0000256" key="4">
    <source>
        <dbReference type="ARBA" id="ARBA00022737"/>
    </source>
</evidence>
<evidence type="ECO:0000313" key="10">
    <source>
        <dbReference type="Proteomes" id="UP001626550"/>
    </source>
</evidence>
<dbReference type="AlphaFoldDB" id="A0ABD2PXA5"/>
<sequence>MSFTSFSHHKCDADLQRITECSSFSIDDKFTVPCLVDNKHKVQDKMCFQFLNRIAPVIFSDYHLIYNFVQYCGSDIEKFSCGRAQSFDPTGTHSQSYTMECLQLRLPNLESNCRNEILKIAELQSDDWHLDRALYYACIKDKEEFCANVPSGNGRVIDCLKLHKLDQGFSEKCATRISNRQRLAQYDYKVDFEVYEECKEDVELHACAHQLPSEAVSKHTTMNAVILCLENVYHDYMMGTKHVSISGKCKNRIDQLRSSMLRDYRISPELILNCELTMKEHCDKDNTLTCLIGLVRKGKDLVPKNCENAVHNTLKMVKVANEVHVDPVIRHACSQLLEGKCRPIEDKNELKTAATSDTFECLISHIEDPGMTPSCIKHMHEIAFFIARDVTVDQNLLE</sequence>
<evidence type="ECO:0000256" key="8">
    <source>
        <dbReference type="PROSITE-ProRule" id="PRU00622"/>
    </source>
</evidence>
<keyword evidence="2" id="KW-0812">Transmembrane</keyword>
<keyword evidence="7" id="KW-0325">Glycoprotein</keyword>